<dbReference type="EMBL" id="BAVS01000035">
    <property type="protein sequence ID" value="GAE94981.1"/>
    <property type="molecule type" value="Genomic_DNA"/>
</dbReference>
<dbReference type="FunFam" id="1.10.10.60:FF:000141">
    <property type="entry name" value="TetR family transcriptional regulator"/>
    <property type="match status" value="1"/>
</dbReference>
<dbReference type="PANTHER" id="PTHR43479">
    <property type="entry name" value="ACREF/ENVCD OPERON REPRESSOR-RELATED"/>
    <property type="match status" value="1"/>
</dbReference>
<dbReference type="PROSITE" id="PS50977">
    <property type="entry name" value="HTH_TETR_2"/>
    <property type="match status" value="1"/>
</dbReference>
<evidence type="ECO:0000256" key="3">
    <source>
        <dbReference type="ARBA" id="ARBA00023125"/>
    </source>
</evidence>
<dbReference type="InterPro" id="IPR009057">
    <property type="entry name" value="Homeodomain-like_sf"/>
</dbReference>
<evidence type="ECO:0000256" key="2">
    <source>
        <dbReference type="ARBA" id="ARBA00023015"/>
    </source>
</evidence>
<sequence>MNKQQEIIDIALKLFSKNGFNETSVQVIAENAGISKGGFYSYFASKTDLMIVMIENYHKKIIDRTIEIDSIYFQNNDLATYIEWELKTWIEHQPFFNVLFKEFSPKKDATVTQKMEQLRTTLENHHRDILYRVLGKAYEIFFSDLSIILEGIMKEYLVYMTIHQQDINAKQLSEWIASLLNTIVKEIRNKKPLIQKEQEITWEQLIIDIQDKIIEMKSDNHLKLLEALQIVKNEIVHDSAYSLTAEAFLYYLKREKTIHSQVLMLERLCKQLGGQ</sequence>
<evidence type="ECO:0000313" key="8">
    <source>
        <dbReference type="Proteomes" id="UP000019102"/>
    </source>
</evidence>
<protein>
    <submittedName>
        <fullName evidence="7">Transcriptional regulator</fullName>
    </submittedName>
</protein>
<dbReference type="STRING" id="1298598.JCM21714_4182"/>
<dbReference type="PRINTS" id="PR00455">
    <property type="entry name" value="HTHTETR"/>
</dbReference>
<dbReference type="Pfam" id="PF00440">
    <property type="entry name" value="TetR_N"/>
    <property type="match status" value="1"/>
</dbReference>
<keyword evidence="2" id="KW-0805">Transcription regulation</keyword>
<evidence type="ECO:0000256" key="1">
    <source>
        <dbReference type="ARBA" id="ARBA00022491"/>
    </source>
</evidence>
<dbReference type="RefSeq" id="WP_035725659.1">
    <property type="nucleotide sequence ID" value="NZ_BAVS01000035.1"/>
</dbReference>
<dbReference type="InterPro" id="IPR023772">
    <property type="entry name" value="DNA-bd_HTH_TetR-type_CS"/>
</dbReference>
<keyword evidence="4" id="KW-0804">Transcription</keyword>
<proteinExistence type="predicted"/>
<name>W4VP96_9BACI</name>
<dbReference type="GO" id="GO:0045892">
    <property type="term" value="P:negative regulation of DNA-templated transcription"/>
    <property type="evidence" value="ECO:0007669"/>
    <property type="project" value="UniProtKB-ARBA"/>
</dbReference>
<accession>W4VP96</accession>
<evidence type="ECO:0000256" key="5">
    <source>
        <dbReference type="PROSITE-ProRule" id="PRU00335"/>
    </source>
</evidence>
<reference evidence="7 8" key="1">
    <citation type="journal article" date="2014" name="Genome Announc.">
        <title>Draft Genome Sequence of the Boron-Tolerant and Moderately Halotolerant Bacterium Gracilibacillus boraciitolerans JCM 21714T.</title>
        <authorList>
            <person name="Ahmed I."/>
            <person name="Oshima K."/>
            <person name="Suda W."/>
            <person name="Kitamura K."/>
            <person name="Iida T."/>
            <person name="Ohmori Y."/>
            <person name="Fujiwara T."/>
            <person name="Hattori M."/>
            <person name="Ohkuma M."/>
        </authorList>
    </citation>
    <scope>NUCLEOTIDE SEQUENCE [LARGE SCALE GENOMIC DNA]</scope>
    <source>
        <strain evidence="7 8">JCM 21714</strain>
    </source>
</reference>
<keyword evidence="1" id="KW-0678">Repressor</keyword>
<dbReference type="AlphaFoldDB" id="W4VP96"/>
<dbReference type="PANTHER" id="PTHR43479:SF22">
    <property type="entry name" value="TRANSCRIPTIONAL REGULATOR, TETR FAMILY"/>
    <property type="match status" value="1"/>
</dbReference>
<dbReference type="Gene3D" id="1.10.357.10">
    <property type="entry name" value="Tetracycline Repressor, domain 2"/>
    <property type="match status" value="1"/>
</dbReference>
<evidence type="ECO:0000256" key="4">
    <source>
        <dbReference type="ARBA" id="ARBA00023163"/>
    </source>
</evidence>
<evidence type="ECO:0000313" key="7">
    <source>
        <dbReference type="EMBL" id="GAE94981.1"/>
    </source>
</evidence>
<feature type="domain" description="HTH tetR-type" evidence="6">
    <location>
        <begin position="1"/>
        <end position="61"/>
    </location>
</feature>
<dbReference type="OrthoDB" id="9812993at2"/>
<organism evidence="7 8">
    <name type="scientific">Gracilibacillus boraciitolerans JCM 21714</name>
    <dbReference type="NCBI Taxonomy" id="1298598"/>
    <lineage>
        <taxon>Bacteria</taxon>
        <taxon>Bacillati</taxon>
        <taxon>Bacillota</taxon>
        <taxon>Bacilli</taxon>
        <taxon>Bacillales</taxon>
        <taxon>Bacillaceae</taxon>
        <taxon>Gracilibacillus</taxon>
    </lineage>
</organism>
<evidence type="ECO:0000259" key="6">
    <source>
        <dbReference type="PROSITE" id="PS50977"/>
    </source>
</evidence>
<keyword evidence="3 5" id="KW-0238">DNA-binding</keyword>
<dbReference type="eggNOG" id="COG1309">
    <property type="taxonomic scope" value="Bacteria"/>
</dbReference>
<gene>
    <name evidence="7" type="ORF">JCM21714_4182</name>
</gene>
<dbReference type="SUPFAM" id="SSF46689">
    <property type="entry name" value="Homeodomain-like"/>
    <property type="match status" value="1"/>
</dbReference>
<dbReference type="PROSITE" id="PS01081">
    <property type="entry name" value="HTH_TETR_1"/>
    <property type="match status" value="1"/>
</dbReference>
<dbReference type="Proteomes" id="UP000019102">
    <property type="component" value="Unassembled WGS sequence"/>
</dbReference>
<dbReference type="InterPro" id="IPR050624">
    <property type="entry name" value="HTH-type_Tx_Regulator"/>
</dbReference>
<feature type="DNA-binding region" description="H-T-H motif" evidence="5">
    <location>
        <begin position="24"/>
        <end position="43"/>
    </location>
</feature>
<keyword evidence="8" id="KW-1185">Reference proteome</keyword>
<comment type="caution">
    <text evidence="7">The sequence shown here is derived from an EMBL/GenBank/DDBJ whole genome shotgun (WGS) entry which is preliminary data.</text>
</comment>
<dbReference type="GO" id="GO:0003677">
    <property type="term" value="F:DNA binding"/>
    <property type="evidence" value="ECO:0007669"/>
    <property type="project" value="UniProtKB-UniRule"/>
</dbReference>
<dbReference type="InterPro" id="IPR001647">
    <property type="entry name" value="HTH_TetR"/>
</dbReference>